<dbReference type="Pfam" id="PF00439">
    <property type="entry name" value="Bromodomain"/>
    <property type="match status" value="1"/>
</dbReference>
<reference evidence="5 6" key="1">
    <citation type="submission" date="2019-07" db="EMBL/GenBank/DDBJ databases">
        <title>Genome assembly of two rare yeast pathogens: Diutina rugosa and Trichomonascus ciferrii.</title>
        <authorList>
            <person name="Mixao V."/>
            <person name="Saus E."/>
            <person name="Hansen A."/>
            <person name="Lass-Flor C."/>
            <person name="Gabaldon T."/>
        </authorList>
    </citation>
    <scope>NUCLEOTIDE SEQUENCE [LARGE SCALE GENOMIC DNA]</scope>
    <source>
        <strain evidence="5 6">CBS 613</strain>
    </source>
</reference>
<keyword evidence="1 2" id="KW-0103">Bromodomain</keyword>
<dbReference type="PRINTS" id="PR00503">
    <property type="entry name" value="BROMODOMAIN"/>
</dbReference>
<sequence length="699" mass="77510">MQPSNDALLKVLVASVINQGLKDQEPDHRAQFHLGKFVKSMETLRDKLNTEPRLVIDIRKMVACLRSFPGVEVNGDIIGVDCRDESNLHEFKRIVLDSVVEFATNSMPSDDLIDAGNSAIHTSSPNVDPNSDLVDKTDKMEIIDAILVEEDRPTESEVKVIELVEDSNRMPVDDNNSGKPQDSDALVEVDEANVNDGAIEATSLTESSSCTNNEMQTDGEPSHTKSEDAHKDTTEAHDDSKKQLKTSTDSLKTEGLHETGENAGEPVEKGGENIICSNSTETHESGEMIDDSDHVNEQKIEQTSQNAALSVNERPLTEAQEKESEVIVSKEENDTPNPSIEKTKTKMLEDQPEFQNEQSEAAKDAIGDIVLEPGKGDGILSDEKGSNEAEHDHSNIHTQDDEGKGHIDDESKVLVNDENSKDEAPISTADKVSEEREDGHDSDFANPTEKPSSETVSSEHASTTLKSSDDSHMKTTEGTIEEPESLPGKDIQNSVDSNSNSPNLALNQSTTNSESEAKSNSPVEKDPEDATEAEDHKSSKVKVESKEPEIISRRRKRTHEDEPGDSRTRKLVKLERRELTPAQYKRFQQVSINLITSIQAHRFSSPFLTPPKKADQSDYSLIVKHPIDLKSLLKLVKQKNPPVYTSVKQLQKDIMLMFANSVMYHKSDQDSLQLVHTMRHDVNESLPMFEEAEDEIRAE</sequence>
<organism evidence="5 6">
    <name type="scientific">Diutina rugosa</name>
    <name type="common">Yeast</name>
    <name type="synonym">Candida rugosa</name>
    <dbReference type="NCBI Taxonomy" id="5481"/>
    <lineage>
        <taxon>Eukaryota</taxon>
        <taxon>Fungi</taxon>
        <taxon>Dikarya</taxon>
        <taxon>Ascomycota</taxon>
        <taxon>Saccharomycotina</taxon>
        <taxon>Pichiomycetes</taxon>
        <taxon>Debaryomycetaceae</taxon>
        <taxon>Diutina</taxon>
    </lineage>
</organism>
<evidence type="ECO:0000256" key="1">
    <source>
        <dbReference type="ARBA" id="ARBA00023117"/>
    </source>
</evidence>
<evidence type="ECO:0000313" key="6">
    <source>
        <dbReference type="Proteomes" id="UP000449547"/>
    </source>
</evidence>
<dbReference type="InterPro" id="IPR036427">
    <property type="entry name" value="Bromodomain-like_sf"/>
</dbReference>
<dbReference type="GO" id="GO:0035267">
    <property type="term" value="C:NuA4 histone acetyltransferase complex"/>
    <property type="evidence" value="ECO:0007669"/>
    <property type="project" value="TreeGrafter"/>
</dbReference>
<feature type="compositionally biased region" description="Basic and acidic residues" evidence="3">
    <location>
        <begin position="281"/>
        <end position="300"/>
    </location>
</feature>
<feature type="compositionally biased region" description="Polar residues" evidence="3">
    <location>
        <begin position="491"/>
        <end position="522"/>
    </location>
</feature>
<dbReference type="SUPFAM" id="SSF47370">
    <property type="entry name" value="Bromodomain"/>
    <property type="match status" value="1"/>
</dbReference>
<feature type="region of interest" description="Disordered" evidence="3">
    <location>
        <begin position="164"/>
        <end position="184"/>
    </location>
</feature>
<feature type="compositionally biased region" description="Basic and acidic residues" evidence="3">
    <location>
        <begin position="381"/>
        <end position="412"/>
    </location>
</feature>
<dbReference type="PANTHER" id="PTHR15398">
    <property type="entry name" value="BROMODOMAIN-CONTAINING PROTEIN 8"/>
    <property type="match status" value="1"/>
</dbReference>
<dbReference type="PANTHER" id="PTHR15398:SF4">
    <property type="entry name" value="BROMODOMAIN-CONTAINING PROTEIN 8 ISOFORM X1"/>
    <property type="match status" value="1"/>
</dbReference>
<dbReference type="EMBL" id="SWFT01000090">
    <property type="protein sequence ID" value="KAA8902389.1"/>
    <property type="molecule type" value="Genomic_DNA"/>
</dbReference>
<evidence type="ECO:0000256" key="2">
    <source>
        <dbReference type="PROSITE-ProRule" id="PRU00035"/>
    </source>
</evidence>
<dbReference type="OrthoDB" id="21449at2759"/>
<feature type="domain" description="Bromo" evidence="4">
    <location>
        <begin position="599"/>
        <end position="672"/>
    </location>
</feature>
<dbReference type="OMA" id="INVEAHT"/>
<dbReference type="Proteomes" id="UP000449547">
    <property type="component" value="Unassembled WGS sequence"/>
</dbReference>
<evidence type="ECO:0000256" key="3">
    <source>
        <dbReference type="SAM" id="MobiDB-lite"/>
    </source>
</evidence>
<feature type="compositionally biased region" description="Polar residues" evidence="3">
    <location>
        <begin position="449"/>
        <end position="466"/>
    </location>
</feature>
<feature type="compositionally biased region" description="Basic and acidic residues" evidence="3">
    <location>
        <begin position="251"/>
        <end position="271"/>
    </location>
</feature>
<dbReference type="Gene3D" id="1.20.920.10">
    <property type="entry name" value="Bromodomain-like"/>
    <property type="match status" value="1"/>
</dbReference>
<feature type="region of interest" description="Disordered" evidence="3">
    <location>
        <begin position="200"/>
        <end position="569"/>
    </location>
</feature>
<gene>
    <name evidence="5" type="ORF">DIURU_002843</name>
</gene>
<dbReference type="InterPro" id="IPR001487">
    <property type="entry name" value="Bromodomain"/>
</dbReference>
<protein>
    <recommendedName>
        <fullName evidence="4">Bromo domain-containing protein</fullName>
    </recommendedName>
</protein>
<feature type="compositionally biased region" description="Polar residues" evidence="3">
    <location>
        <begin position="202"/>
        <end position="216"/>
    </location>
</feature>
<accession>A0A642UNL7</accession>
<dbReference type="GO" id="GO:0006325">
    <property type="term" value="P:chromatin organization"/>
    <property type="evidence" value="ECO:0007669"/>
    <property type="project" value="UniProtKB-ARBA"/>
</dbReference>
<feature type="compositionally biased region" description="Basic and acidic residues" evidence="3">
    <location>
        <begin position="533"/>
        <end position="569"/>
    </location>
</feature>
<feature type="compositionally biased region" description="Basic and acidic residues" evidence="3">
    <location>
        <begin position="315"/>
        <end position="333"/>
    </location>
</feature>
<evidence type="ECO:0000313" key="5">
    <source>
        <dbReference type="EMBL" id="KAA8902389.1"/>
    </source>
</evidence>
<dbReference type="AlphaFoldDB" id="A0A642UNL7"/>
<dbReference type="SMART" id="SM00297">
    <property type="entry name" value="BROMO"/>
    <property type="match status" value="1"/>
</dbReference>
<feature type="compositionally biased region" description="Basic and acidic residues" evidence="3">
    <location>
        <begin position="220"/>
        <end position="242"/>
    </location>
</feature>
<dbReference type="CDD" id="cd04369">
    <property type="entry name" value="Bromodomain"/>
    <property type="match status" value="1"/>
</dbReference>
<dbReference type="PROSITE" id="PS50014">
    <property type="entry name" value="BROMODOMAIN_2"/>
    <property type="match status" value="1"/>
</dbReference>
<keyword evidence="6" id="KW-1185">Reference proteome</keyword>
<comment type="caution">
    <text evidence="5">The sequence shown here is derived from an EMBL/GenBank/DDBJ whole genome shotgun (WGS) entry which is preliminary data.</text>
</comment>
<feature type="compositionally biased region" description="Basic and acidic residues" evidence="3">
    <location>
        <begin position="431"/>
        <end position="443"/>
    </location>
</feature>
<name>A0A642UNL7_DIURU</name>
<dbReference type="RefSeq" id="XP_034012374.1">
    <property type="nucleotide sequence ID" value="XM_034155539.1"/>
</dbReference>
<dbReference type="VEuPathDB" id="FungiDB:DIURU_002843"/>
<dbReference type="GeneID" id="54781494"/>
<evidence type="ECO:0000259" key="4">
    <source>
        <dbReference type="PROSITE" id="PS50014"/>
    </source>
</evidence>
<proteinExistence type="predicted"/>